<name>J4HW57_9APHY</name>
<keyword evidence="2" id="KW-0812">Transmembrane</keyword>
<keyword evidence="4" id="KW-1185">Reference proteome</keyword>
<sequence length="382" mass="41253">MSLSTAPSLSSLPSLSVGGASDGSSVGTSNLSSALCTPDDTSIQDYFTERTLTKNFGQRTVPQVVDDGSQFDGMDDADVPKPRTSSISRAMSRAKKLAGMTLRMRKSLRREEIPAVIRLDDSTIYADTHNDPTEDCATISPSRLSIMVTQDTISDTSDDYDPLDQSSTIGQLGSPVVLMSPAMSVEDQISNPKVNNSPEAEVLLDEDMDDESQCFRTHSLQMDDDDVGLLSYHVDDSYAGSISLSGSWTINAVVILLSQVVLFLPWCIGVGGTILFSPAHLSIVASGSGHMLSEKGSRRFAYWAHCAEAHIVIFLGFVGSLVYLNPYAGTALIAAGLARFVYVWHDFQVDLSVPLGVDDQQSVYLVVTKMYLQDGVALRILD</sequence>
<proteinExistence type="predicted"/>
<dbReference type="GeneID" id="24096593"/>
<dbReference type="AlphaFoldDB" id="J4HW57"/>
<organism evidence="3 4">
    <name type="scientific">Fibroporia radiculosa</name>
    <dbReference type="NCBI Taxonomy" id="599839"/>
    <lineage>
        <taxon>Eukaryota</taxon>
        <taxon>Fungi</taxon>
        <taxon>Dikarya</taxon>
        <taxon>Basidiomycota</taxon>
        <taxon>Agaricomycotina</taxon>
        <taxon>Agaricomycetes</taxon>
        <taxon>Polyporales</taxon>
        <taxon>Fibroporiaceae</taxon>
        <taxon>Fibroporia</taxon>
    </lineage>
</organism>
<dbReference type="Proteomes" id="UP000006352">
    <property type="component" value="Unassembled WGS sequence"/>
</dbReference>
<feature type="compositionally biased region" description="Low complexity" evidence="1">
    <location>
        <begin position="1"/>
        <end position="29"/>
    </location>
</feature>
<keyword evidence="2" id="KW-0472">Membrane</keyword>
<evidence type="ECO:0000313" key="4">
    <source>
        <dbReference type="Proteomes" id="UP000006352"/>
    </source>
</evidence>
<dbReference type="HOGENOM" id="CLU_814146_0_0_1"/>
<feature type="region of interest" description="Disordered" evidence="1">
    <location>
        <begin position="1"/>
        <end position="35"/>
    </location>
</feature>
<dbReference type="InParanoid" id="J4HW57"/>
<evidence type="ECO:0000256" key="2">
    <source>
        <dbReference type="SAM" id="Phobius"/>
    </source>
</evidence>
<keyword evidence="2" id="KW-1133">Transmembrane helix</keyword>
<reference evidence="3 4" key="1">
    <citation type="journal article" date="2012" name="Appl. Environ. Microbiol.">
        <title>Short-read sequencing for genomic analysis of the brown rot fungus Fibroporia radiculosa.</title>
        <authorList>
            <person name="Tang J.D."/>
            <person name="Perkins A.D."/>
            <person name="Sonstegard T.S."/>
            <person name="Schroeder S.G."/>
            <person name="Burgess S.C."/>
            <person name="Diehl S.V."/>
        </authorList>
    </citation>
    <scope>NUCLEOTIDE SEQUENCE [LARGE SCALE GENOMIC DNA]</scope>
    <source>
        <strain evidence="3 4">TFFH 294</strain>
    </source>
</reference>
<dbReference type="EMBL" id="HE797045">
    <property type="protein sequence ID" value="CCM01682.1"/>
    <property type="molecule type" value="Genomic_DNA"/>
</dbReference>
<evidence type="ECO:0000256" key="1">
    <source>
        <dbReference type="SAM" id="MobiDB-lite"/>
    </source>
</evidence>
<evidence type="ECO:0000313" key="3">
    <source>
        <dbReference type="EMBL" id="CCM01682.1"/>
    </source>
</evidence>
<dbReference type="OrthoDB" id="2752889at2759"/>
<feature type="transmembrane region" description="Helical" evidence="2">
    <location>
        <begin position="252"/>
        <end position="279"/>
    </location>
</feature>
<dbReference type="RefSeq" id="XP_012180965.1">
    <property type="nucleotide sequence ID" value="XM_012325575.1"/>
</dbReference>
<gene>
    <name evidence="3" type="ORF">FIBRA_03746</name>
</gene>
<protein>
    <submittedName>
        <fullName evidence="3">Uncharacterized protein</fullName>
    </submittedName>
</protein>
<accession>J4HW57</accession>